<dbReference type="EMBL" id="PJQY01000232">
    <property type="protein sequence ID" value="PQQ15281.1"/>
    <property type="molecule type" value="Genomic_DNA"/>
</dbReference>
<name>A0A314ZEJ4_PRUYE</name>
<sequence>MGCRRHKACMSQGNVLRHGGAEGNWVVKGTKLAYCKGMCLGTGVPKSNELSKAQSLHVKRHKACMSQGNVPRHGGAEGKWVTKGPKFTCRKAMYLGTEVPKANGLPNAQSLYVVRQCA</sequence>
<gene>
    <name evidence="1" type="ORF">Pyn_12680</name>
</gene>
<reference evidence="1 2" key="1">
    <citation type="submission" date="2018-02" db="EMBL/GenBank/DDBJ databases">
        <title>Draft genome of wild Prunus yedoensis var. nudiflora.</title>
        <authorList>
            <person name="Baek S."/>
            <person name="Kim J.-H."/>
            <person name="Choi K."/>
            <person name="Kim G.-B."/>
            <person name="Cho A."/>
            <person name="Jang H."/>
            <person name="Shin C.-H."/>
            <person name="Yu H.-J."/>
            <person name="Mun J.-H."/>
        </authorList>
    </citation>
    <scope>NUCLEOTIDE SEQUENCE [LARGE SCALE GENOMIC DNA]</scope>
    <source>
        <strain evidence="2">cv. Jeju island</strain>
        <tissue evidence="1">Leaf</tissue>
    </source>
</reference>
<organism evidence="1 2">
    <name type="scientific">Prunus yedoensis var. nudiflora</name>
    <dbReference type="NCBI Taxonomy" id="2094558"/>
    <lineage>
        <taxon>Eukaryota</taxon>
        <taxon>Viridiplantae</taxon>
        <taxon>Streptophyta</taxon>
        <taxon>Embryophyta</taxon>
        <taxon>Tracheophyta</taxon>
        <taxon>Spermatophyta</taxon>
        <taxon>Magnoliopsida</taxon>
        <taxon>eudicotyledons</taxon>
        <taxon>Gunneridae</taxon>
        <taxon>Pentapetalae</taxon>
        <taxon>rosids</taxon>
        <taxon>fabids</taxon>
        <taxon>Rosales</taxon>
        <taxon>Rosaceae</taxon>
        <taxon>Amygdaloideae</taxon>
        <taxon>Amygdaleae</taxon>
        <taxon>Prunus</taxon>
    </lineage>
</organism>
<dbReference type="AlphaFoldDB" id="A0A314ZEJ4"/>
<evidence type="ECO:0000313" key="1">
    <source>
        <dbReference type="EMBL" id="PQQ15281.1"/>
    </source>
</evidence>
<comment type="caution">
    <text evidence="1">The sequence shown here is derived from an EMBL/GenBank/DDBJ whole genome shotgun (WGS) entry which is preliminary data.</text>
</comment>
<keyword evidence="2" id="KW-1185">Reference proteome</keyword>
<protein>
    <submittedName>
        <fullName evidence="1">Uncharacterized protein</fullName>
    </submittedName>
</protein>
<dbReference type="Proteomes" id="UP000250321">
    <property type="component" value="Unassembled WGS sequence"/>
</dbReference>
<accession>A0A314ZEJ4</accession>
<proteinExistence type="predicted"/>
<evidence type="ECO:0000313" key="2">
    <source>
        <dbReference type="Proteomes" id="UP000250321"/>
    </source>
</evidence>